<feature type="transmembrane region" description="Helical" evidence="6">
    <location>
        <begin position="83"/>
        <end position="103"/>
    </location>
</feature>
<evidence type="ECO:0000256" key="5">
    <source>
        <dbReference type="ARBA" id="ARBA00023136"/>
    </source>
</evidence>
<feature type="domain" description="EamA" evidence="7">
    <location>
        <begin position="160"/>
        <end position="288"/>
    </location>
</feature>
<comment type="similarity">
    <text evidence="2">Belongs to the drug/metabolite transporter (DMT) superfamily. 10 TMS drug/metabolite exporter (DME) (TC 2.A.7.3) family.</text>
</comment>
<feature type="transmembrane region" description="Helical" evidence="6">
    <location>
        <begin position="216"/>
        <end position="235"/>
    </location>
</feature>
<protein>
    <submittedName>
        <fullName evidence="8">DMT family transporter</fullName>
    </submittedName>
</protein>
<feature type="transmembrane region" description="Helical" evidence="6">
    <location>
        <begin position="136"/>
        <end position="154"/>
    </location>
</feature>
<comment type="subcellular location">
    <subcellularLocation>
        <location evidence="1">Membrane</location>
        <topology evidence="1">Multi-pass membrane protein</topology>
    </subcellularLocation>
</comment>
<feature type="domain" description="EamA" evidence="7">
    <location>
        <begin position="20"/>
        <end position="150"/>
    </location>
</feature>
<dbReference type="InterPro" id="IPR037185">
    <property type="entry name" value="EmrE-like"/>
</dbReference>
<dbReference type="Pfam" id="PF00892">
    <property type="entry name" value="EamA"/>
    <property type="match status" value="2"/>
</dbReference>
<dbReference type="PANTHER" id="PTHR22911:SF6">
    <property type="entry name" value="SOLUTE CARRIER FAMILY 35 MEMBER G1"/>
    <property type="match status" value="1"/>
</dbReference>
<sequence>MGIFDRFPPAALRPSAPIAAALYMSAAAFGFSLMNVAIREAAQELSPLQVAFLRNFFAALTLMPWLVAGGFSALRTTRLKTYFWRAAVGLCAMMMWFTSLALLPLADAVALNFTVPLFATVGAALFLDEIVRARRWMATLVGFAGVLVILRPGFTDLSLIMLLPIAAALFQAMGALMVKSLSRTEGAGTVVAYMNLLLTPLSLVPALFVWQWPSGYALALCAFVGFTGAISHVAFTRAYALADASAVMPFDYMRLPFSAALAYLLYTELPDLWTWVGAGIIAASAIYIGQREAKLARERERAVLRAASTSPGSRDV</sequence>
<reference evidence="8 9" key="1">
    <citation type="submission" date="2023-03" db="EMBL/GenBank/DDBJ databases">
        <title>Fodinicurvata sp. CAU 1616 isolated from sea sendiment.</title>
        <authorList>
            <person name="Kim W."/>
        </authorList>
    </citation>
    <scope>NUCLEOTIDE SEQUENCE [LARGE SCALE GENOMIC DNA]</scope>
    <source>
        <strain evidence="8 9">CAU 1616</strain>
    </source>
</reference>
<evidence type="ECO:0000313" key="9">
    <source>
        <dbReference type="Proteomes" id="UP001215503"/>
    </source>
</evidence>
<accession>A0ABT5YL03</accession>
<dbReference type="SUPFAM" id="SSF103481">
    <property type="entry name" value="Multidrug resistance efflux transporter EmrE"/>
    <property type="match status" value="2"/>
</dbReference>
<proteinExistence type="inferred from homology"/>
<feature type="transmembrane region" description="Helical" evidence="6">
    <location>
        <begin position="160"/>
        <end position="178"/>
    </location>
</feature>
<evidence type="ECO:0000256" key="6">
    <source>
        <dbReference type="SAM" id="Phobius"/>
    </source>
</evidence>
<feature type="transmembrane region" description="Helical" evidence="6">
    <location>
        <begin position="190"/>
        <end position="210"/>
    </location>
</feature>
<keyword evidence="9" id="KW-1185">Reference proteome</keyword>
<dbReference type="Proteomes" id="UP001215503">
    <property type="component" value="Unassembled WGS sequence"/>
</dbReference>
<evidence type="ECO:0000256" key="4">
    <source>
        <dbReference type="ARBA" id="ARBA00022989"/>
    </source>
</evidence>
<evidence type="ECO:0000256" key="1">
    <source>
        <dbReference type="ARBA" id="ARBA00004141"/>
    </source>
</evidence>
<evidence type="ECO:0000259" key="7">
    <source>
        <dbReference type="Pfam" id="PF00892"/>
    </source>
</evidence>
<dbReference type="RefSeq" id="WP_275821113.1">
    <property type="nucleotide sequence ID" value="NZ_JARHUD010000003.1"/>
</dbReference>
<dbReference type="EMBL" id="JARHUD010000003">
    <property type="protein sequence ID" value="MDF2095564.1"/>
    <property type="molecule type" value="Genomic_DNA"/>
</dbReference>
<dbReference type="InterPro" id="IPR000620">
    <property type="entry name" value="EamA_dom"/>
</dbReference>
<evidence type="ECO:0000313" key="8">
    <source>
        <dbReference type="EMBL" id="MDF2095564.1"/>
    </source>
</evidence>
<dbReference type="PANTHER" id="PTHR22911">
    <property type="entry name" value="ACYL-MALONYL CONDENSING ENZYME-RELATED"/>
    <property type="match status" value="1"/>
</dbReference>
<name>A0ABT5YL03_9PROT</name>
<feature type="transmembrane region" description="Helical" evidence="6">
    <location>
        <begin position="50"/>
        <end position="71"/>
    </location>
</feature>
<comment type="caution">
    <text evidence="8">The sequence shown here is derived from an EMBL/GenBank/DDBJ whole genome shotgun (WGS) entry which is preliminary data.</text>
</comment>
<feature type="transmembrane region" description="Helical" evidence="6">
    <location>
        <begin position="272"/>
        <end position="289"/>
    </location>
</feature>
<keyword evidence="5 6" id="KW-0472">Membrane</keyword>
<feature type="transmembrane region" description="Helical" evidence="6">
    <location>
        <begin position="20"/>
        <end position="38"/>
    </location>
</feature>
<feature type="transmembrane region" description="Helical" evidence="6">
    <location>
        <begin position="109"/>
        <end position="127"/>
    </location>
</feature>
<organism evidence="8 9">
    <name type="scientific">Aquibaculum arenosum</name>
    <dbReference type="NCBI Taxonomy" id="3032591"/>
    <lineage>
        <taxon>Bacteria</taxon>
        <taxon>Pseudomonadati</taxon>
        <taxon>Pseudomonadota</taxon>
        <taxon>Alphaproteobacteria</taxon>
        <taxon>Rhodospirillales</taxon>
        <taxon>Rhodovibrionaceae</taxon>
        <taxon>Aquibaculum</taxon>
    </lineage>
</organism>
<evidence type="ECO:0000256" key="3">
    <source>
        <dbReference type="ARBA" id="ARBA00022692"/>
    </source>
</evidence>
<evidence type="ECO:0000256" key="2">
    <source>
        <dbReference type="ARBA" id="ARBA00009853"/>
    </source>
</evidence>
<gene>
    <name evidence="8" type="ORF">P2G67_06210</name>
</gene>
<keyword evidence="3 6" id="KW-0812">Transmembrane</keyword>
<keyword evidence="4 6" id="KW-1133">Transmembrane helix</keyword>